<organism evidence="2 3">
    <name type="scientific">Trichinella papuae</name>
    <dbReference type="NCBI Taxonomy" id="268474"/>
    <lineage>
        <taxon>Eukaryota</taxon>
        <taxon>Metazoa</taxon>
        <taxon>Ecdysozoa</taxon>
        <taxon>Nematoda</taxon>
        <taxon>Enoplea</taxon>
        <taxon>Dorylaimia</taxon>
        <taxon>Trichinellida</taxon>
        <taxon>Trichinellidae</taxon>
        <taxon>Trichinella</taxon>
    </lineage>
</organism>
<comment type="caution">
    <text evidence="2">The sequence shown here is derived from an EMBL/GenBank/DDBJ whole genome shotgun (WGS) entry which is preliminary data.</text>
</comment>
<sequence>MHAKLFGGKLPHARQNPAVLDFVERKRHGEEKKPLWLIGYNPPGVRKWKGTKLDWGKPPQDGQNSGGVDFGERKRHGGERKPPMLFR</sequence>
<accession>A0A0V1LZ24</accession>
<dbReference type="AlphaFoldDB" id="A0A0V1LZ24"/>
<name>A0A0V1LZ24_9BILA</name>
<feature type="region of interest" description="Disordered" evidence="1">
    <location>
        <begin position="49"/>
        <end position="87"/>
    </location>
</feature>
<gene>
    <name evidence="2" type="ORF">T10_10780</name>
</gene>
<proteinExistence type="predicted"/>
<protein>
    <submittedName>
        <fullName evidence="2">Uncharacterized protein</fullName>
    </submittedName>
</protein>
<evidence type="ECO:0000313" key="3">
    <source>
        <dbReference type="Proteomes" id="UP000054843"/>
    </source>
</evidence>
<keyword evidence="3" id="KW-1185">Reference proteome</keyword>
<dbReference type="EMBL" id="JYDO01000846">
    <property type="protein sequence ID" value="KRZ64712.1"/>
    <property type="molecule type" value="Genomic_DNA"/>
</dbReference>
<dbReference type="Proteomes" id="UP000054843">
    <property type="component" value="Unassembled WGS sequence"/>
</dbReference>
<evidence type="ECO:0000313" key="2">
    <source>
        <dbReference type="EMBL" id="KRZ64712.1"/>
    </source>
</evidence>
<evidence type="ECO:0000256" key="1">
    <source>
        <dbReference type="SAM" id="MobiDB-lite"/>
    </source>
</evidence>
<reference evidence="2 3" key="1">
    <citation type="submission" date="2015-01" db="EMBL/GenBank/DDBJ databases">
        <title>Evolution of Trichinella species and genotypes.</title>
        <authorList>
            <person name="Korhonen P.K."/>
            <person name="Edoardo P."/>
            <person name="Giuseppe L.R."/>
            <person name="Gasser R.B."/>
        </authorList>
    </citation>
    <scope>NUCLEOTIDE SEQUENCE [LARGE SCALE GENOMIC DNA]</scope>
    <source>
        <strain evidence="2">ISS1980</strain>
    </source>
</reference>